<reference evidence="3 4" key="1">
    <citation type="submission" date="2024-04" db="EMBL/GenBank/DDBJ databases">
        <authorList>
            <consortium name="Genoscope - CEA"/>
            <person name="William W."/>
        </authorList>
    </citation>
    <scope>NUCLEOTIDE SEQUENCE [LARGE SCALE GENOMIC DNA]</scope>
</reference>
<evidence type="ECO:0000313" key="3">
    <source>
        <dbReference type="EMBL" id="CAL1547229.1"/>
    </source>
</evidence>
<dbReference type="Gene3D" id="3.30.1520.10">
    <property type="entry name" value="Phox-like domain"/>
    <property type="match status" value="1"/>
</dbReference>
<feature type="compositionally biased region" description="Basic and acidic residues" evidence="1">
    <location>
        <begin position="186"/>
        <end position="198"/>
    </location>
</feature>
<dbReference type="Proteomes" id="UP001497497">
    <property type="component" value="Unassembled WGS sequence"/>
</dbReference>
<name>A0AAV2IN75_LYMST</name>
<evidence type="ECO:0000256" key="1">
    <source>
        <dbReference type="SAM" id="MobiDB-lite"/>
    </source>
</evidence>
<dbReference type="AlphaFoldDB" id="A0AAV2IN75"/>
<evidence type="ECO:0000313" key="4">
    <source>
        <dbReference type="Proteomes" id="UP001497497"/>
    </source>
</evidence>
<organism evidence="3 4">
    <name type="scientific">Lymnaea stagnalis</name>
    <name type="common">Great pond snail</name>
    <name type="synonym">Helix stagnalis</name>
    <dbReference type="NCBI Taxonomy" id="6523"/>
    <lineage>
        <taxon>Eukaryota</taxon>
        <taxon>Metazoa</taxon>
        <taxon>Spiralia</taxon>
        <taxon>Lophotrochozoa</taxon>
        <taxon>Mollusca</taxon>
        <taxon>Gastropoda</taxon>
        <taxon>Heterobranchia</taxon>
        <taxon>Euthyneura</taxon>
        <taxon>Panpulmonata</taxon>
        <taxon>Hygrophila</taxon>
        <taxon>Lymnaeoidea</taxon>
        <taxon>Lymnaeidae</taxon>
        <taxon>Lymnaea</taxon>
    </lineage>
</organism>
<dbReference type="SUPFAM" id="SSF64268">
    <property type="entry name" value="PX domain"/>
    <property type="match status" value="1"/>
</dbReference>
<feature type="region of interest" description="Disordered" evidence="1">
    <location>
        <begin position="167"/>
        <end position="198"/>
    </location>
</feature>
<evidence type="ECO:0000259" key="2">
    <source>
        <dbReference type="PROSITE" id="PS50195"/>
    </source>
</evidence>
<dbReference type="Pfam" id="PF00787">
    <property type="entry name" value="PX"/>
    <property type="match status" value="1"/>
</dbReference>
<feature type="region of interest" description="Disordered" evidence="1">
    <location>
        <begin position="1"/>
        <end position="58"/>
    </location>
</feature>
<dbReference type="GO" id="GO:0035091">
    <property type="term" value="F:phosphatidylinositol binding"/>
    <property type="evidence" value="ECO:0007669"/>
    <property type="project" value="InterPro"/>
</dbReference>
<gene>
    <name evidence="3" type="ORF">GSLYS_00020554001</name>
</gene>
<feature type="compositionally biased region" description="Acidic residues" evidence="1">
    <location>
        <begin position="24"/>
        <end position="34"/>
    </location>
</feature>
<feature type="domain" description="PX" evidence="2">
    <location>
        <begin position="91"/>
        <end position="198"/>
    </location>
</feature>
<keyword evidence="4" id="KW-1185">Reference proteome</keyword>
<proteinExistence type="predicted"/>
<comment type="caution">
    <text evidence="3">The sequence shown here is derived from an EMBL/GenBank/DDBJ whole genome shotgun (WGS) entry which is preliminary data.</text>
</comment>
<sequence length="198" mass="22963">MASGDNSVTENTTPDFLRSFSQIDVDESDSDYDELSPIPETPGEHLEEDYRDAADGDPDANGAKIIPYKSVFDTPVSFSGQRDNCWIPGVAIRVDIGLHERQPALKILNPNLYIITVKHGDFEWIIYRRYKHFRQLHDSLAFFLARYRVPLPNRDYHQRRATIMKDIKGHKKRQKDRQQKTVRLPKRPEALVAEDKLE</sequence>
<feature type="compositionally biased region" description="Acidic residues" evidence="1">
    <location>
        <begin position="46"/>
        <end position="58"/>
    </location>
</feature>
<dbReference type="InterPro" id="IPR036871">
    <property type="entry name" value="PX_dom_sf"/>
</dbReference>
<dbReference type="EMBL" id="CAXITT010000925">
    <property type="protein sequence ID" value="CAL1547229.1"/>
    <property type="molecule type" value="Genomic_DNA"/>
</dbReference>
<dbReference type="InterPro" id="IPR001683">
    <property type="entry name" value="PX_dom"/>
</dbReference>
<accession>A0AAV2IN75</accession>
<feature type="compositionally biased region" description="Polar residues" evidence="1">
    <location>
        <begin position="1"/>
        <end position="22"/>
    </location>
</feature>
<dbReference type="PROSITE" id="PS50195">
    <property type="entry name" value="PX"/>
    <property type="match status" value="1"/>
</dbReference>
<protein>
    <recommendedName>
        <fullName evidence="2">PX domain-containing protein</fullName>
    </recommendedName>
</protein>
<feature type="non-terminal residue" evidence="3">
    <location>
        <position position="198"/>
    </location>
</feature>